<evidence type="ECO:0000256" key="7">
    <source>
        <dbReference type="SAM" id="Phobius"/>
    </source>
</evidence>
<dbReference type="GO" id="GO:0022857">
    <property type="term" value="F:transmembrane transporter activity"/>
    <property type="evidence" value="ECO:0007669"/>
    <property type="project" value="TreeGrafter"/>
</dbReference>
<comment type="similarity">
    <text evidence="6">Belongs to the ABC-4 integral membrane protein family.</text>
</comment>
<dbReference type="InterPro" id="IPR003838">
    <property type="entry name" value="ABC3_permease_C"/>
</dbReference>
<feature type="domain" description="ABC3 transporter permease C-terminal" evidence="8">
    <location>
        <begin position="294"/>
        <end position="407"/>
    </location>
</feature>
<evidence type="ECO:0000256" key="5">
    <source>
        <dbReference type="ARBA" id="ARBA00023136"/>
    </source>
</evidence>
<dbReference type="PANTHER" id="PTHR30572:SF4">
    <property type="entry name" value="ABC TRANSPORTER PERMEASE YTRF"/>
    <property type="match status" value="1"/>
</dbReference>
<feature type="transmembrane region" description="Helical" evidence="7">
    <location>
        <begin position="337"/>
        <end position="367"/>
    </location>
</feature>
<dbReference type="AlphaFoldDB" id="A0A2P4UKB9"/>
<dbReference type="InterPro" id="IPR025857">
    <property type="entry name" value="MacB_PCD"/>
</dbReference>
<evidence type="ECO:0000256" key="6">
    <source>
        <dbReference type="ARBA" id="ARBA00038076"/>
    </source>
</evidence>
<evidence type="ECO:0000256" key="3">
    <source>
        <dbReference type="ARBA" id="ARBA00022692"/>
    </source>
</evidence>
<dbReference type="EMBL" id="MTBP01000002">
    <property type="protein sequence ID" value="POM25480.1"/>
    <property type="molecule type" value="Genomic_DNA"/>
</dbReference>
<keyword evidence="5 7" id="KW-0472">Membrane</keyword>
<evidence type="ECO:0000259" key="9">
    <source>
        <dbReference type="Pfam" id="PF12704"/>
    </source>
</evidence>
<feature type="transmembrane region" description="Helical" evidence="7">
    <location>
        <begin position="379"/>
        <end position="400"/>
    </location>
</feature>
<comment type="subcellular location">
    <subcellularLocation>
        <location evidence="1">Cell membrane</location>
        <topology evidence="1">Multi-pass membrane protein</topology>
    </subcellularLocation>
</comment>
<dbReference type="Pfam" id="PF02687">
    <property type="entry name" value="FtsX"/>
    <property type="match status" value="1"/>
</dbReference>
<evidence type="ECO:0000313" key="11">
    <source>
        <dbReference type="Proteomes" id="UP000242367"/>
    </source>
</evidence>
<feature type="domain" description="MacB-like periplasmic core" evidence="9">
    <location>
        <begin position="41"/>
        <end position="250"/>
    </location>
</feature>
<keyword evidence="11" id="KW-1185">Reference proteome</keyword>
<dbReference type="Proteomes" id="UP000242367">
    <property type="component" value="Unassembled WGS sequence"/>
</dbReference>
<dbReference type="Pfam" id="PF12704">
    <property type="entry name" value="MacB_PCD"/>
    <property type="match status" value="1"/>
</dbReference>
<keyword evidence="4 7" id="KW-1133">Transmembrane helix</keyword>
<gene>
    <name evidence="10" type="primary">yknZ_2</name>
    <name evidence="10" type="ORF">BTM25_41280</name>
</gene>
<keyword evidence="2" id="KW-1003">Cell membrane</keyword>
<dbReference type="RefSeq" id="WP_103564459.1">
    <property type="nucleotide sequence ID" value="NZ_MTBP01000002.1"/>
</dbReference>
<reference evidence="10 11" key="1">
    <citation type="journal article" date="2017" name="Chemistry">
        <title>Isolation, Biosynthesis and Chemical Modifications of Rubterolones A-F: Rare Tropolone Alkaloids from Actinomadura sp. 5-2.</title>
        <authorList>
            <person name="Guo H."/>
            <person name="Benndorf R."/>
            <person name="Leichnitz D."/>
            <person name="Klassen J.L."/>
            <person name="Vollmers J."/>
            <person name="Gorls H."/>
            <person name="Steinacker M."/>
            <person name="Weigel C."/>
            <person name="Dahse H.M."/>
            <person name="Kaster A.K."/>
            <person name="de Beer Z.W."/>
            <person name="Poulsen M."/>
            <person name="Beemelmanns C."/>
        </authorList>
    </citation>
    <scope>NUCLEOTIDE SEQUENCE [LARGE SCALE GENOMIC DNA]</scope>
    <source>
        <strain evidence="10 11">5-2</strain>
    </source>
</reference>
<dbReference type="PANTHER" id="PTHR30572">
    <property type="entry name" value="MEMBRANE COMPONENT OF TRANSPORTER-RELATED"/>
    <property type="match status" value="1"/>
</dbReference>
<organism evidence="10 11">
    <name type="scientific">Actinomadura rubteroloni</name>
    <dbReference type="NCBI Taxonomy" id="1926885"/>
    <lineage>
        <taxon>Bacteria</taxon>
        <taxon>Bacillati</taxon>
        <taxon>Actinomycetota</taxon>
        <taxon>Actinomycetes</taxon>
        <taxon>Streptosporangiales</taxon>
        <taxon>Thermomonosporaceae</taxon>
        <taxon>Actinomadura</taxon>
    </lineage>
</organism>
<name>A0A2P4UKB9_9ACTN</name>
<protein>
    <submittedName>
        <fullName evidence="10">Putative ABC transporter permease YknZ</fullName>
    </submittedName>
</protein>
<accession>A0A2P4UKB9</accession>
<sequence>MRLPWRPAAPLAAIGIPPSRLSPADIAREAFLSVSRAPVRSLLTSLGTVLAVATAIATIGLGDSARGAVSGTFDALRATLVTFSDTDPQAGEPALSADSEQDLLRLNGVREAGLTWSVGKGAVYSVRRIREGTKENSVGLNMMAATPGALAAMDAKVSSGRLYDVGMERRGEQVALLGQAAARQLGITSVDLSPVVYIGDTELRVIGIVDSAPADDQALLSVIIPTRVAVGFSPSGDTRSLLVRTAPGAAQLVGRQGPLQLSPQDPARIAAAVPPDPVQLRNQVDSSVTGLLIAISMVALGVGVLAIANTTLLSVIQRRAEIGLRRSVGAAPRHIAALVVSESAVIGAIGALIGTSLGVLVVGAVSAARGWAPVLDPQVIVGAPLAGAVAGLLAGAYPAWRASRISPISALQR</sequence>
<evidence type="ECO:0000256" key="4">
    <source>
        <dbReference type="ARBA" id="ARBA00022989"/>
    </source>
</evidence>
<proteinExistence type="inferred from homology"/>
<evidence type="ECO:0000313" key="10">
    <source>
        <dbReference type="EMBL" id="POM25480.1"/>
    </source>
</evidence>
<evidence type="ECO:0000256" key="2">
    <source>
        <dbReference type="ARBA" id="ARBA00022475"/>
    </source>
</evidence>
<evidence type="ECO:0000259" key="8">
    <source>
        <dbReference type="Pfam" id="PF02687"/>
    </source>
</evidence>
<comment type="caution">
    <text evidence="10">The sequence shown here is derived from an EMBL/GenBank/DDBJ whole genome shotgun (WGS) entry which is preliminary data.</text>
</comment>
<evidence type="ECO:0000256" key="1">
    <source>
        <dbReference type="ARBA" id="ARBA00004651"/>
    </source>
</evidence>
<dbReference type="GO" id="GO:0005886">
    <property type="term" value="C:plasma membrane"/>
    <property type="evidence" value="ECO:0007669"/>
    <property type="project" value="UniProtKB-SubCell"/>
</dbReference>
<dbReference type="InterPro" id="IPR050250">
    <property type="entry name" value="Macrolide_Exporter_MacB"/>
</dbReference>
<keyword evidence="3 7" id="KW-0812">Transmembrane</keyword>
<feature type="transmembrane region" description="Helical" evidence="7">
    <location>
        <begin position="291"/>
        <end position="316"/>
    </location>
</feature>